<dbReference type="PANTHER" id="PTHR23159:SF1">
    <property type="entry name" value="CENTROSOME-ASSOCIATED PROTEIN CEP250"/>
    <property type="match status" value="1"/>
</dbReference>
<dbReference type="GO" id="GO:0001917">
    <property type="term" value="C:photoreceptor inner segment"/>
    <property type="evidence" value="ECO:0007669"/>
    <property type="project" value="Ensembl"/>
</dbReference>
<dbReference type="GO" id="GO:0005814">
    <property type="term" value="C:centriole"/>
    <property type="evidence" value="ECO:0007669"/>
    <property type="project" value="Ensembl"/>
</dbReference>
<feature type="compositionally biased region" description="Basic and acidic residues" evidence="3">
    <location>
        <begin position="1223"/>
        <end position="1235"/>
    </location>
</feature>
<evidence type="ECO:0000259" key="5">
    <source>
        <dbReference type="Pfam" id="PF15035"/>
    </source>
</evidence>
<dbReference type="GO" id="GO:0031616">
    <property type="term" value="C:spindle pole centrosome"/>
    <property type="evidence" value="ECO:0007669"/>
    <property type="project" value="Ensembl"/>
</dbReference>
<feature type="coiled-coil region" evidence="2">
    <location>
        <begin position="1497"/>
        <end position="1589"/>
    </location>
</feature>
<dbReference type="GO" id="GO:0000278">
    <property type="term" value="P:mitotic cell cycle"/>
    <property type="evidence" value="ECO:0007669"/>
    <property type="project" value="Ensembl"/>
</dbReference>
<feature type="coiled-coil region" evidence="2">
    <location>
        <begin position="977"/>
        <end position="1028"/>
    </location>
</feature>
<dbReference type="PANTHER" id="PTHR23159">
    <property type="entry name" value="CENTROSOMAL PROTEIN 2"/>
    <property type="match status" value="1"/>
</dbReference>
<feature type="coiled-coil region" evidence="2">
    <location>
        <begin position="195"/>
        <end position="229"/>
    </location>
</feature>
<dbReference type="Proteomes" id="UP000694412">
    <property type="component" value="Chromosome 20"/>
</dbReference>
<protein>
    <submittedName>
        <fullName evidence="6">Centrosomal protein 250</fullName>
    </submittedName>
</protein>
<dbReference type="GO" id="GO:0030997">
    <property type="term" value="P:regulation of centriole-centriole cohesion"/>
    <property type="evidence" value="ECO:0007669"/>
    <property type="project" value="Ensembl"/>
</dbReference>
<dbReference type="Pfam" id="PF15035">
    <property type="entry name" value="Rootletin"/>
    <property type="match status" value="1"/>
</dbReference>
<organism evidence="6 7">
    <name type="scientific">Coturnix japonica</name>
    <name type="common">Japanese quail</name>
    <name type="synonym">Coturnix coturnix japonica</name>
    <dbReference type="NCBI Taxonomy" id="93934"/>
    <lineage>
        <taxon>Eukaryota</taxon>
        <taxon>Metazoa</taxon>
        <taxon>Chordata</taxon>
        <taxon>Craniata</taxon>
        <taxon>Vertebrata</taxon>
        <taxon>Euteleostomi</taxon>
        <taxon>Archelosauria</taxon>
        <taxon>Archosauria</taxon>
        <taxon>Dinosauria</taxon>
        <taxon>Saurischia</taxon>
        <taxon>Theropoda</taxon>
        <taxon>Coelurosauria</taxon>
        <taxon>Aves</taxon>
        <taxon>Neognathae</taxon>
        <taxon>Galloanserae</taxon>
        <taxon>Galliformes</taxon>
        <taxon>Phasianidae</taxon>
        <taxon>Perdicinae</taxon>
        <taxon>Coturnix</taxon>
    </lineage>
</organism>
<dbReference type="GO" id="GO:0010457">
    <property type="term" value="P:centriole-centriole cohesion"/>
    <property type="evidence" value="ECO:0007669"/>
    <property type="project" value="Ensembl"/>
</dbReference>
<feature type="region of interest" description="Disordered" evidence="3">
    <location>
        <begin position="1141"/>
        <end position="1181"/>
    </location>
</feature>
<reference evidence="6" key="2">
    <citation type="submission" date="2025-08" db="UniProtKB">
        <authorList>
            <consortium name="Ensembl"/>
        </authorList>
    </citation>
    <scope>IDENTIFICATION</scope>
</reference>
<feature type="coiled-coil region" evidence="2">
    <location>
        <begin position="1625"/>
        <end position="1718"/>
    </location>
</feature>
<evidence type="ECO:0000313" key="6">
    <source>
        <dbReference type="Ensembl" id="ENSCJPP00005026394.1"/>
    </source>
</evidence>
<evidence type="ECO:0000313" key="7">
    <source>
        <dbReference type="Proteomes" id="UP000694412"/>
    </source>
</evidence>
<keyword evidence="4" id="KW-1133">Transmembrane helix</keyword>
<keyword evidence="4" id="KW-0812">Transmembrane</keyword>
<dbReference type="Ensembl" id="ENSCJPT00005035734.1">
    <property type="protein sequence ID" value="ENSCJPP00005026394.1"/>
    <property type="gene ID" value="ENSCJPG00005020520.1"/>
</dbReference>
<dbReference type="GO" id="GO:0071539">
    <property type="term" value="P:protein localization to centrosome"/>
    <property type="evidence" value="ECO:0007669"/>
    <property type="project" value="Ensembl"/>
</dbReference>
<dbReference type="GO" id="GO:0019904">
    <property type="term" value="F:protein domain specific binding"/>
    <property type="evidence" value="ECO:0007669"/>
    <property type="project" value="Ensembl"/>
</dbReference>
<reference evidence="6" key="3">
    <citation type="submission" date="2025-09" db="UniProtKB">
        <authorList>
            <consortium name="Ensembl"/>
        </authorList>
    </citation>
    <scope>IDENTIFICATION</scope>
</reference>
<dbReference type="GO" id="GO:0036064">
    <property type="term" value="C:ciliary basal body"/>
    <property type="evidence" value="ECO:0007669"/>
    <property type="project" value="Ensembl"/>
</dbReference>
<dbReference type="GO" id="GO:0032991">
    <property type="term" value="C:protein-containing complex"/>
    <property type="evidence" value="ECO:0007669"/>
    <property type="project" value="Ensembl"/>
</dbReference>
<accession>A0A8C2UDQ6</accession>
<evidence type="ECO:0000256" key="3">
    <source>
        <dbReference type="SAM" id="MobiDB-lite"/>
    </source>
</evidence>
<feature type="compositionally biased region" description="Basic and acidic residues" evidence="3">
    <location>
        <begin position="1141"/>
        <end position="1150"/>
    </location>
</feature>
<keyword evidence="1 2" id="KW-0175">Coiled coil</keyword>
<feature type="coiled-coil region" evidence="2">
    <location>
        <begin position="265"/>
        <end position="583"/>
    </location>
</feature>
<dbReference type="GeneTree" id="ENSGT00940000161056"/>
<dbReference type="GO" id="GO:0001750">
    <property type="term" value="C:photoreceptor outer segment"/>
    <property type="evidence" value="ECO:0007669"/>
    <property type="project" value="Ensembl"/>
</dbReference>
<proteinExistence type="predicted"/>
<feature type="compositionally biased region" description="Basic and acidic residues" evidence="3">
    <location>
        <begin position="1172"/>
        <end position="1181"/>
    </location>
</feature>
<evidence type="ECO:0000256" key="4">
    <source>
        <dbReference type="SAM" id="Phobius"/>
    </source>
</evidence>
<keyword evidence="7" id="KW-1185">Reference proteome</keyword>
<feature type="coiled-coil region" evidence="2">
    <location>
        <begin position="688"/>
        <end position="729"/>
    </location>
</feature>
<feature type="domain" description="Rootletin-like coiled-coil" evidence="5">
    <location>
        <begin position="33"/>
        <end position="137"/>
    </location>
</feature>
<feature type="region of interest" description="Disordered" evidence="3">
    <location>
        <begin position="1223"/>
        <end position="1255"/>
    </location>
</feature>
<dbReference type="GO" id="GO:1905515">
    <property type="term" value="P:non-motile cilium assembly"/>
    <property type="evidence" value="ECO:0007669"/>
    <property type="project" value="Ensembl"/>
</dbReference>
<evidence type="ECO:0000256" key="2">
    <source>
        <dbReference type="SAM" id="Coils"/>
    </source>
</evidence>
<dbReference type="InterPro" id="IPR055167">
    <property type="entry name" value="Rootletin-like_CC"/>
</dbReference>
<name>A0A8C2UDQ6_COTJA</name>
<dbReference type="GO" id="GO:0050908">
    <property type="term" value="P:detection of light stimulus involved in visual perception"/>
    <property type="evidence" value="ECO:0007669"/>
    <property type="project" value="Ensembl"/>
</dbReference>
<evidence type="ECO:0000256" key="1">
    <source>
        <dbReference type="ARBA" id="ARBA00023054"/>
    </source>
</evidence>
<feature type="coiled-coil region" evidence="2">
    <location>
        <begin position="1857"/>
        <end position="1891"/>
    </location>
</feature>
<feature type="transmembrane region" description="Helical" evidence="4">
    <location>
        <begin position="759"/>
        <end position="777"/>
    </location>
</feature>
<gene>
    <name evidence="6" type="primary">CEP250</name>
</gene>
<feature type="compositionally biased region" description="Basic and acidic residues" evidence="3">
    <location>
        <begin position="1242"/>
        <end position="1255"/>
    </location>
</feature>
<keyword evidence="4" id="KW-0472">Membrane</keyword>
<sequence length="2019" mass="234698">RSWCRELEQRLEAGGVSVQQSLGRLNSISPFPRCENLAEVNTLLREHLNKANEVNLALKEDVGKLTADWMRAREELELKESEWRSEREFYDSYLRGEHNRLLSLWRQVLTFRRHFLEMKTATDRDLSELKAEQMRLSGSILVSCFRLNSGVQLWESVTLGRPVLAAHTAQQQVEKEINQKALEVMCLQVNGDLEKKELQDRVMELSALLVQSQKQNEEKEKTMKTLNDTVEMLVCVTFIWEEAQCLLGLSNLFSSLRRERCGFLKRRNKKIRAELQQKLELSEQEASRLRRSNTELQLKEDSAQGEKVEQQLAMERDLAALEAKHSLLQSELIATREKLEESHLQKDLLKQEKHELTVALEKAEKSIAALTGAQNNLNSEIADLRVAAEKMSSINEALALDKVELNKLVLQLEQENELLSDKVNEMERAKVSEQEKMSLYKRTNEELCTEKSRLEELLKKAEEQQEGLQMQLRTLAEEKEETQEQLNQVYRQRESASSGLEQLRQQSSRQEDAVAKVSKEKEFLVHEKAALEVRLAAVERDRQGLSEQLAEARSVKDTLESSLFEAQQRLSHLEITKSQLEIQLHTVVQAKEVIQGEVKCLQYELETERSLMKQERQNMSQRLIQIEQQHNNALKLQQTDHEVEINKLLQDLVGNNILSAFKSLKDVEITFFCGDSTCLLLCIFVQILTEKENEKKALLETLLQTQGELTEACHQLEQLRQEVKEQQEYEQVSLSSRAGRKFKQLVTEHRVRERLLKPGYSLSVLLSLSSCGVFYFLPFVSKMVFTWTNFFFILLPSSFCAFSVAALSLRFCASVLQVQTLQEVVLEKEANLAAREKQLLQDLEESRAGEQCLKDSLNVLEAEMSELHLRLCSTENRAKALATECQQANNAHCEAQSQLDKLHLVLHHMLCDSTDKNKDIAAWSSGKCWRDGNYFGSSCGFEAYKRQVTNQFDLTLLFSLTFAAETQMAEGKNNSLQAALQAEAAALKKEAMTLHQEVASLERKLESAEEQKKDVLHERDRLQAVEEKLMWEIKLLQESVTASETRANTAADMNHSLEQELQTTLSVLKTKNKEVDTQREKIQMLQKEAADVKALQESLTQVNAILSKREGEMKLYQEQIRILESQKEMHKTTLDQVIKDMKEKKQKTESQQEQIQELEKKQELQRTAVSKMSKDLEDRDKEIRSQQEEIWELEKQRELQRAAIGKMTKDLAHRDQEIRSQQEEIRELEKQRELQKTAASKMSKDLKDRDEKIRSQQEQIEELEKQQELQRTALGKMSKNLEERDQEIRSQQELIRELEKHREMQRTVEIKSLQELIHELEKQQEMQRSAVSKMSKEEEVKSLHTGLEQLRAVLKDRENESDSQRNQLRLFQQYKEHQEEYLQELQGKVEKMTLSLSRKDQELESQQKQIQEAEEVMEKKLKTVYEQLEQTLETLKEKERLLDIQKQQTREYEERTEQMDVLCRDLEYSKAILREKDLMIESQKELIETFQKQEKDSMQQKEILQHLKEALKEQEQETVSLRKQCETTVIMQKLECAESSLAARDQEIASLKEHVQELQEQKESEAKQVKSLQEDLNKMSKTVKKNNLEILKQSEQINVFHIREESMKAALTSCQNQVSLLEEVVRKRDEDNETLLQKLQHQEEELKTLQNLQLMLSEKKEDIKHHGEEEKFLEEDLHRRKWETKAQGEQKELEDEEIRGLREDLQHVQQTLTKKDEEIKYQTDRIKYLESSLTGKEKEQKELAQQLEAERKVNGEELKRVIAILKRTESGEIEWKEKAQALTLALSKSEMTNGTLREEIAILQSMVSERDKDRFHLQVGGVTGHQWLSSTHSDGEAIEGGENLSWLLEKKLLWQRLECLQQAVAKLEHEKSELKQLNAELRVTLEQVKKAFTACAMLMVLWNSASKDGPIVWVSLSSAFCLFQVTHLQQQLAQERKYKQDYIECCAKTSQELLDLHQELSYSLEAVVREPKAAVLEAETQKLDRSLNHTLMLISLDCRSPESQLLHSAVSSTTRDGLR</sequence>
<feature type="transmembrane region" description="Helical" evidence="4">
    <location>
        <begin position="789"/>
        <end position="809"/>
    </location>
</feature>
<reference evidence="6" key="1">
    <citation type="submission" date="2015-11" db="EMBL/GenBank/DDBJ databases">
        <authorList>
            <consortium name="International Coturnix japonica Genome Analysis Consortium"/>
            <person name="Warren W."/>
            <person name="Burt D.W."/>
            <person name="Antin P.B."/>
            <person name="Lanford R."/>
            <person name="Gros J."/>
            <person name="Wilson R.K."/>
        </authorList>
    </citation>
    <scope>NUCLEOTIDE SEQUENCE [LARGE SCALE GENOMIC DNA]</scope>
</reference>
<dbReference type="GO" id="GO:1904781">
    <property type="term" value="P:positive regulation of protein localization to centrosome"/>
    <property type="evidence" value="ECO:0007669"/>
    <property type="project" value="Ensembl"/>
</dbReference>